<dbReference type="Gene3D" id="3.40.50.150">
    <property type="entry name" value="Vaccinia Virus protein VP39"/>
    <property type="match status" value="1"/>
</dbReference>
<dbReference type="CDD" id="cd02440">
    <property type="entry name" value="AdoMet_MTases"/>
    <property type="match status" value="1"/>
</dbReference>
<protein>
    <submittedName>
        <fullName evidence="2">Juvenile hormone acid O-methyltransferase</fullName>
    </submittedName>
</protein>
<dbReference type="OMA" id="IQHNVEI"/>
<sequence>MDQASLYANANALQRRDAEATLRTFIPRMNWHDERETILDVGCGSGDVTRNLLLPLLPSWVSRVVAVDVSPRMVDFAAKNFAHNIIDFRHLDIEKEENPRQKFPEGFSKIFSLYCLHWVRDQPSCLENLFTLLRPSGEALLVFLAANPLFDVYETLSMDPKWQPYMKDVSNFVPVHQHQKDPAALFARAAEDAGFEVLTCQAPEMKFVFDNINYLKNAVKAVNPFISRMPVEEQEEFLAAVMQLLSEGNNNKQETVARYSLMVAHLQRPE</sequence>
<evidence type="ECO:0000313" key="1">
    <source>
        <dbReference type="Proteomes" id="UP000694843"/>
    </source>
</evidence>
<dbReference type="CTD" id="34977"/>
<keyword evidence="1" id="KW-1185">Reference proteome</keyword>
<dbReference type="PANTHER" id="PTHR43861">
    <property type="entry name" value="TRANS-ACONITATE 2-METHYLTRANSFERASE-RELATED"/>
    <property type="match status" value="1"/>
</dbReference>
<dbReference type="OrthoDB" id="66144at2759"/>
<dbReference type="AlphaFoldDB" id="A0A8B7N1F5"/>
<name>A0A8B7N1F5_HYAAZ</name>
<dbReference type="GeneID" id="108665431"/>
<organism evidence="1 2">
    <name type="scientific">Hyalella azteca</name>
    <name type="common">Amphipod</name>
    <dbReference type="NCBI Taxonomy" id="294128"/>
    <lineage>
        <taxon>Eukaryota</taxon>
        <taxon>Metazoa</taxon>
        <taxon>Ecdysozoa</taxon>
        <taxon>Arthropoda</taxon>
        <taxon>Crustacea</taxon>
        <taxon>Multicrustacea</taxon>
        <taxon>Malacostraca</taxon>
        <taxon>Eumalacostraca</taxon>
        <taxon>Peracarida</taxon>
        <taxon>Amphipoda</taxon>
        <taxon>Senticaudata</taxon>
        <taxon>Talitrida</taxon>
        <taxon>Talitroidea</taxon>
        <taxon>Hyalellidae</taxon>
        <taxon>Hyalella</taxon>
    </lineage>
</organism>
<dbReference type="Pfam" id="PF13489">
    <property type="entry name" value="Methyltransf_23"/>
    <property type="match status" value="1"/>
</dbReference>
<gene>
    <name evidence="2" type="primary">LOC108665431</name>
</gene>
<dbReference type="KEGG" id="hazt:108665431"/>
<reference evidence="2" key="1">
    <citation type="submission" date="2025-08" db="UniProtKB">
        <authorList>
            <consortium name="RefSeq"/>
        </authorList>
    </citation>
    <scope>IDENTIFICATION</scope>
    <source>
        <tissue evidence="2">Whole organism</tissue>
    </source>
</reference>
<proteinExistence type="predicted"/>
<dbReference type="PANTHER" id="PTHR43861:SF1">
    <property type="entry name" value="TRANS-ACONITATE 2-METHYLTRANSFERASE"/>
    <property type="match status" value="1"/>
</dbReference>
<dbReference type="RefSeq" id="XP_018007672.1">
    <property type="nucleotide sequence ID" value="XM_018152183.2"/>
</dbReference>
<evidence type="ECO:0000313" key="2">
    <source>
        <dbReference type="RefSeq" id="XP_018007672.1"/>
    </source>
</evidence>
<dbReference type="Proteomes" id="UP000694843">
    <property type="component" value="Unplaced"/>
</dbReference>
<accession>A0A8B7N1F5</accession>
<dbReference type="SUPFAM" id="SSF53335">
    <property type="entry name" value="S-adenosyl-L-methionine-dependent methyltransferases"/>
    <property type="match status" value="1"/>
</dbReference>
<dbReference type="InterPro" id="IPR029063">
    <property type="entry name" value="SAM-dependent_MTases_sf"/>
</dbReference>